<dbReference type="NCBIfam" id="NF010483">
    <property type="entry name" value="PRK13908.1"/>
    <property type="match status" value="1"/>
</dbReference>
<accession>A0A128EB84</accession>
<dbReference type="RefSeq" id="WP_075539808.1">
    <property type="nucleotide sequence ID" value="NZ_CP053844.1"/>
</dbReference>
<dbReference type="Pfam" id="PF13114">
    <property type="entry name" value="RecO_N_2"/>
    <property type="match status" value="1"/>
</dbReference>
<proteinExistence type="predicted"/>
<evidence type="ECO:0000313" key="2">
    <source>
        <dbReference type="EMBL" id="CZE45737.1"/>
    </source>
</evidence>
<dbReference type="AlphaFoldDB" id="A0A128EB84"/>
<dbReference type="EMBL" id="FIZP01000001">
    <property type="protein sequence ID" value="CZE45737.1"/>
    <property type="molecule type" value="Genomic_DNA"/>
</dbReference>
<evidence type="ECO:0000313" key="3">
    <source>
        <dbReference type="Proteomes" id="UP000069632"/>
    </source>
</evidence>
<organism evidence="2 3">
    <name type="scientific">Campylobacter geochelonis</name>
    <dbReference type="NCBI Taxonomy" id="1780362"/>
    <lineage>
        <taxon>Bacteria</taxon>
        <taxon>Pseudomonadati</taxon>
        <taxon>Campylobacterota</taxon>
        <taxon>Epsilonproteobacteria</taxon>
        <taxon>Campylobacterales</taxon>
        <taxon>Campylobacteraceae</taxon>
        <taxon>Campylobacter</taxon>
    </lineage>
</organism>
<protein>
    <submittedName>
        <fullName evidence="2">Putative recombination protein RecO</fullName>
    </submittedName>
</protein>
<gene>
    <name evidence="2" type="ORF">ERS672216_00006</name>
</gene>
<dbReference type="OrthoDB" id="5338768at2"/>
<dbReference type="Proteomes" id="UP000069632">
    <property type="component" value="Unassembled WGS sequence"/>
</dbReference>
<keyword evidence="3" id="KW-1185">Reference proteome</keyword>
<dbReference type="InterPro" id="IPR022572">
    <property type="entry name" value="DNA_rep/recomb_RecO_N"/>
</dbReference>
<name>A0A128EB84_9BACT</name>
<evidence type="ECO:0000259" key="1">
    <source>
        <dbReference type="Pfam" id="PF13114"/>
    </source>
</evidence>
<sequence length="204" mass="24310">MQGYILQIQKIKDEDCIVYILTNSSLVKSYRFYGARHSKITQGYKLDFELEHSMTFLPRLVNTMHLGHRWLINRDKLFLWQQFIRLFYEHLKELNDVEEIYFNVLEECALKLDKQNAKRLFIEAYAKILDAEGRLHNCDFCFLCDYEIGDKVALARGFLPSHEHCMNQNGFDKDEIEEFFKTKKSLNLSDETVNRLYNILLDGF</sequence>
<feature type="domain" description="DNA replication/recombination mediator RecO N-terminal" evidence="1">
    <location>
        <begin position="1"/>
        <end position="70"/>
    </location>
</feature>
<reference evidence="2 3" key="1">
    <citation type="submission" date="2016-02" db="EMBL/GenBank/DDBJ databases">
        <authorList>
            <consortium name="Pathogen Informatics"/>
        </authorList>
    </citation>
    <scope>NUCLEOTIDE SEQUENCE [LARGE SCALE GENOMIC DNA]</scope>
    <source>
        <strain evidence="2 3">RC20</strain>
    </source>
</reference>